<dbReference type="Proteomes" id="UP000236370">
    <property type="component" value="Unassembled WGS sequence"/>
</dbReference>
<accession>A0A2J8N901</accession>
<evidence type="ECO:0000313" key="3">
    <source>
        <dbReference type="Proteomes" id="UP000236370"/>
    </source>
</evidence>
<evidence type="ECO:0000313" key="2">
    <source>
        <dbReference type="EMBL" id="PNI68250.1"/>
    </source>
</evidence>
<feature type="compositionally biased region" description="Basic and acidic residues" evidence="1">
    <location>
        <begin position="17"/>
        <end position="26"/>
    </location>
</feature>
<sequence length="155" mass="16312">MQGVKERFLPLGNSGDRAPRPPDGRGRVRPRTQDGVGNHTVARIPNTLKFVVVIVAVLLPVSPRRGPWLGKSAPGAGRGQGDGDTAGMPGPGHLRPGMSGQDELAVGVRGRTGSPGWAGATRPRGSREAVPLAAPSPRREGSSRIERGRESRWNP</sequence>
<evidence type="ECO:0000256" key="1">
    <source>
        <dbReference type="SAM" id="MobiDB-lite"/>
    </source>
</evidence>
<reference evidence="2 3" key="1">
    <citation type="submission" date="2017-12" db="EMBL/GenBank/DDBJ databases">
        <title>High-resolution comparative analysis of great ape genomes.</title>
        <authorList>
            <person name="Pollen A."/>
            <person name="Hastie A."/>
            <person name="Hormozdiari F."/>
            <person name="Dougherty M."/>
            <person name="Liu R."/>
            <person name="Chaisson M."/>
            <person name="Hoppe E."/>
            <person name="Hill C."/>
            <person name="Pang A."/>
            <person name="Hillier L."/>
            <person name="Baker C."/>
            <person name="Armstrong J."/>
            <person name="Shendure J."/>
            <person name="Paten B."/>
            <person name="Wilson R."/>
            <person name="Chao H."/>
            <person name="Schneider V."/>
            <person name="Ventura M."/>
            <person name="Kronenberg Z."/>
            <person name="Murali S."/>
            <person name="Gordon D."/>
            <person name="Cantsilieris S."/>
            <person name="Munson K."/>
            <person name="Nelson B."/>
            <person name="Raja A."/>
            <person name="Underwood J."/>
            <person name="Diekhans M."/>
            <person name="Fiddes I."/>
            <person name="Haussler D."/>
            <person name="Eichler E."/>
        </authorList>
    </citation>
    <scope>NUCLEOTIDE SEQUENCE [LARGE SCALE GENOMIC DNA]</scope>
    <source>
        <strain evidence="2">Yerkes chimp pedigree #C0471</strain>
    </source>
</reference>
<proteinExistence type="predicted"/>
<feature type="compositionally biased region" description="Basic and acidic residues" evidence="1">
    <location>
        <begin position="137"/>
        <end position="155"/>
    </location>
</feature>
<feature type="region of interest" description="Disordered" evidence="1">
    <location>
        <begin position="64"/>
        <end position="155"/>
    </location>
</feature>
<dbReference type="AlphaFoldDB" id="A0A2J8N901"/>
<organism evidence="2 3">
    <name type="scientific">Pan troglodytes</name>
    <name type="common">Chimpanzee</name>
    <dbReference type="NCBI Taxonomy" id="9598"/>
    <lineage>
        <taxon>Eukaryota</taxon>
        <taxon>Metazoa</taxon>
        <taxon>Chordata</taxon>
        <taxon>Craniata</taxon>
        <taxon>Vertebrata</taxon>
        <taxon>Euteleostomi</taxon>
        <taxon>Mammalia</taxon>
        <taxon>Eutheria</taxon>
        <taxon>Euarchontoglires</taxon>
        <taxon>Primates</taxon>
        <taxon>Haplorrhini</taxon>
        <taxon>Catarrhini</taxon>
        <taxon>Hominidae</taxon>
        <taxon>Pan</taxon>
    </lineage>
</organism>
<name>A0A2J8N901_PANTR</name>
<gene>
    <name evidence="2" type="ORF">CK820_G0013385</name>
</gene>
<comment type="caution">
    <text evidence="2">The sequence shown here is derived from an EMBL/GenBank/DDBJ whole genome shotgun (WGS) entry which is preliminary data.</text>
</comment>
<dbReference type="EMBL" id="NBAG03000233">
    <property type="protein sequence ID" value="PNI68250.1"/>
    <property type="molecule type" value="Genomic_DNA"/>
</dbReference>
<feature type="region of interest" description="Disordered" evidence="1">
    <location>
        <begin position="1"/>
        <end position="39"/>
    </location>
</feature>
<protein>
    <submittedName>
        <fullName evidence="2">TNFRSF10C isoform 5</fullName>
    </submittedName>
</protein>